<proteinExistence type="predicted"/>
<organism evidence="3">
    <name type="scientific">Nicotiana tabacum</name>
    <name type="common">Common tobacco</name>
    <dbReference type="NCBI Taxonomy" id="4097"/>
    <lineage>
        <taxon>Eukaryota</taxon>
        <taxon>Viridiplantae</taxon>
        <taxon>Streptophyta</taxon>
        <taxon>Embryophyta</taxon>
        <taxon>Tracheophyta</taxon>
        <taxon>Spermatophyta</taxon>
        <taxon>Magnoliopsida</taxon>
        <taxon>eudicotyledons</taxon>
        <taxon>Gunneridae</taxon>
        <taxon>Pentapetalae</taxon>
        <taxon>asterids</taxon>
        <taxon>lamiids</taxon>
        <taxon>Solanales</taxon>
        <taxon>Solanaceae</taxon>
        <taxon>Nicotianoideae</taxon>
        <taxon>Nicotianeae</taxon>
        <taxon>Nicotiana</taxon>
    </lineage>
</organism>
<accession>A0A1S3Y9H0</accession>
<name>A0A1S3Y9H0_TOBAC</name>
<feature type="region of interest" description="Disordered" evidence="1">
    <location>
        <begin position="195"/>
        <end position="216"/>
    </location>
</feature>
<dbReference type="RefSeq" id="XP_016448714.1">
    <property type="nucleotide sequence ID" value="XM_016593228.1"/>
</dbReference>
<gene>
    <name evidence="3" type="primary">LOC107773807</name>
</gene>
<sequence>MGFDERWIRWINFCISTIKFSILINGSPAGFFSSQRGLRQGDPISPFLFILAMEGLNILFKSTKANNRIRGFRVNYRDPVSVEVTHLQYADDTLVFCDTDRDQVLILRVIFIFFEAISGLRINWNKSFIYPINEVMDIHSLVNILGGRVGTLPTVYLGMPLGAKSKSKGIWNDVVEKSKRLDALRRNFIWQGASEERNPSGQMGCPYNKQEGRRDG</sequence>
<dbReference type="KEGG" id="nta:107773807"/>
<dbReference type="Pfam" id="PF00078">
    <property type="entry name" value="RVT_1"/>
    <property type="match status" value="1"/>
</dbReference>
<dbReference type="OMA" id="DERWIRW"/>
<dbReference type="STRING" id="4097.A0A1S3Y9H0"/>
<feature type="domain" description="Reverse transcriptase" evidence="2">
    <location>
        <begin position="1"/>
        <end position="161"/>
    </location>
</feature>
<dbReference type="SUPFAM" id="SSF56672">
    <property type="entry name" value="DNA/RNA polymerases"/>
    <property type="match status" value="1"/>
</dbReference>
<evidence type="ECO:0000313" key="3">
    <source>
        <dbReference type="RefSeq" id="XP_016448714.1"/>
    </source>
</evidence>
<protein>
    <recommendedName>
        <fullName evidence="2">Reverse transcriptase domain-containing protein</fullName>
    </recommendedName>
</protein>
<dbReference type="InterPro" id="IPR000477">
    <property type="entry name" value="RT_dom"/>
</dbReference>
<dbReference type="PANTHER" id="PTHR33116">
    <property type="entry name" value="REVERSE TRANSCRIPTASE ZINC-BINDING DOMAIN-CONTAINING PROTEIN-RELATED-RELATED"/>
    <property type="match status" value="1"/>
</dbReference>
<reference evidence="3" key="1">
    <citation type="submission" date="2025-08" db="UniProtKB">
        <authorList>
            <consortium name="RefSeq"/>
        </authorList>
    </citation>
    <scope>IDENTIFICATION</scope>
</reference>
<dbReference type="PANTHER" id="PTHR33116:SF85">
    <property type="entry name" value="REVERSE TRANSCRIPTASE ZINC-BINDING DOMAIN-CONTAINING PROTEIN"/>
    <property type="match status" value="1"/>
</dbReference>
<dbReference type="PaxDb" id="4097-A0A1S3Y9H0"/>
<dbReference type="OrthoDB" id="1742451at2759"/>
<evidence type="ECO:0000256" key="1">
    <source>
        <dbReference type="SAM" id="MobiDB-lite"/>
    </source>
</evidence>
<evidence type="ECO:0000259" key="2">
    <source>
        <dbReference type="PROSITE" id="PS50878"/>
    </source>
</evidence>
<dbReference type="PROSITE" id="PS50878">
    <property type="entry name" value="RT_POL"/>
    <property type="match status" value="1"/>
</dbReference>
<dbReference type="AlphaFoldDB" id="A0A1S3Y9H0"/>
<feature type="non-terminal residue" evidence="3">
    <location>
        <position position="216"/>
    </location>
</feature>
<dbReference type="InterPro" id="IPR043502">
    <property type="entry name" value="DNA/RNA_pol_sf"/>
</dbReference>